<evidence type="ECO:0000256" key="2">
    <source>
        <dbReference type="SAM" id="MobiDB-lite"/>
    </source>
</evidence>
<evidence type="ECO:0000256" key="1">
    <source>
        <dbReference type="ARBA" id="ARBA00022801"/>
    </source>
</evidence>
<dbReference type="InterPro" id="IPR042001">
    <property type="entry name" value="Sortase_F"/>
</dbReference>
<evidence type="ECO:0000313" key="3">
    <source>
        <dbReference type="EMBL" id="RFU85602.1"/>
    </source>
</evidence>
<organism evidence="3 4">
    <name type="scientific">Streptomyces triticagri</name>
    <dbReference type="NCBI Taxonomy" id="2293568"/>
    <lineage>
        <taxon>Bacteria</taxon>
        <taxon>Bacillati</taxon>
        <taxon>Actinomycetota</taxon>
        <taxon>Actinomycetes</taxon>
        <taxon>Kitasatosporales</taxon>
        <taxon>Streptomycetaceae</taxon>
        <taxon>Streptomyces</taxon>
    </lineage>
</organism>
<dbReference type="GO" id="GO:0016787">
    <property type="term" value="F:hydrolase activity"/>
    <property type="evidence" value="ECO:0007669"/>
    <property type="project" value="UniProtKB-KW"/>
</dbReference>
<dbReference type="NCBIfam" id="NF033748">
    <property type="entry name" value="class_F_sortase"/>
    <property type="match status" value="1"/>
</dbReference>
<dbReference type="Proteomes" id="UP000263094">
    <property type="component" value="Unassembled WGS sequence"/>
</dbReference>
<dbReference type="AlphaFoldDB" id="A0A372M3V8"/>
<feature type="region of interest" description="Disordered" evidence="2">
    <location>
        <begin position="1"/>
        <end position="34"/>
    </location>
</feature>
<keyword evidence="4" id="KW-1185">Reference proteome</keyword>
<dbReference type="CDD" id="cd05829">
    <property type="entry name" value="Sortase_F"/>
    <property type="match status" value="1"/>
</dbReference>
<protein>
    <submittedName>
        <fullName evidence="3">Class F sortase</fullName>
    </submittedName>
</protein>
<dbReference type="SUPFAM" id="SSF63817">
    <property type="entry name" value="Sortase"/>
    <property type="match status" value="1"/>
</dbReference>
<name>A0A372M3V8_9ACTN</name>
<dbReference type="RefSeq" id="WP_199566757.1">
    <property type="nucleotide sequence ID" value="NZ_QUAK01000088.1"/>
</dbReference>
<proteinExistence type="predicted"/>
<dbReference type="EMBL" id="QUAK01000088">
    <property type="protein sequence ID" value="RFU85602.1"/>
    <property type="molecule type" value="Genomic_DNA"/>
</dbReference>
<keyword evidence="1" id="KW-0378">Hydrolase</keyword>
<dbReference type="Pfam" id="PF04203">
    <property type="entry name" value="Sortase"/>
    <property type="match status" value="1"/>
</dbReference>
<accession>A0A372M3V8</accession>
<dbReference type="InterPro" id="IPR005754">
    <property type="entry name" value="Sortase"/>
</dbReference>
<reference evidence="3 4" key="1">
    <citation type="submission" date="2018-08" db="EMBL/GenBank/DDBJ databases">
        <title>Isolation, diversity and antifungal activity of Actinobacteria from wheat.</title>
        <authorList>
            <person name="Han C."/>
        </authorList>
    </citation>
    <scope>NUCLEOTIDE SEQUENCE [LARGE SCALE GENOMIC DNA]</scope>
    <source>
        <strain evidence="3 4">NEAU-YY421</strain>
    </source>
</reference>
<evidence type="ECO:0000313" key="4">
    <source>
        <dbReference type="Proteomes" id="UP000263094"/>
    </source>
</evidence>
<dbReference type="InterPro" id="IPR023365">
    <property type="entry name" value="Sortase_dom-sf"/>
</dbReference>
<gene>
    <name evidence="3" type="ORF">DY218_16705</name>
</gene>
<dbReference type="Gene3D" id="2.40.260.10">
    <property type="entry name" value="Sortase"/>
    <property type="match status" value="1"/>
</dbReference>
<comment type="caution">
    <text evidence="3">The sequence shown here is derived from an EMBL/GenBank/DDBJ whole genome shotgun (WGS) entry which is preliminary data.</text>
</comment>
<sequence length="182" mass="18901">MTEGVRAQDGPPRPAAAQAGEQRAGTAKPMAPARPLRIRIPSIQVDAPMTGLGLAPDGRLDVPPPDRPESAGWFAGGTTPGARGTAVTVGHLDSATGPAVFFRLGALQRGDTIEVDRDDGSTAVFTVEAVELHDGDTFPDEKVYGQARRPELRVITCGGTYSRAEGTYSGNTVVYAGLTAST</sequence>